<evidence type="ECO:0000313" key="3">
    <source>
        <dbReference type="Proteomes" id="UP000237222"/>
    </source>
</evidence>
<dbReference type="RefSeq" id="WP_103683886.1">
    <property type="nucleotide sequence ID" value="NZ_PQGG01000018.1"/>
</dbReference>
<evidence type="ECO:0000313" key="2">
    <source>
        <dbReference type="EMBL" id="POP53279.1"/>
    </source>
</evidence>
<gene>
    <name evidence="2" type="ORF">C0068_07560</name>
</gene>
<evidence type="ECO:0000256" key="1">
    <source>
        <dbReference type="SAM" id="SignalP"/>
    </source>
</evidence>
<keyword evidence="1" id="KW-0732">Signal</keyword>
<dbReference type="EMBL" id="PQGG01000018">
    <property type="protein sequence ID" value="POP53279.1"/>
    <property type="molecule type" value="Genomic_DNA"/>
</dbReference>
<name>A0A2S4HH66_9GAMM</name>
<dbReference type="InterPro" id="IPR011990">
    <property type="entry name" value="TPR-like_helical_dom_sf"/>
</dbReference>
<feature type="chain" id="PRO_5015540905" description="Outer membrane lipoprotein BamD-like domain-containing protein" evidence="1">
    <location>
        <begin position="34"/>
        <end position="975"/>
    </location>
</feature>
<dbReference type="SUPFAM" id="SSF48452">
    <property type="entry name" value="TPR-like"/>
    <property type="match status" value="2"/>
</dbReference>
<dbReference type="OrthoDB" id="9806825at2"/>
<protein>
    <recommendedName>
        <fullName evidence="4">Outer membrane lipoprotein BamD-like domain-containing protein</fullName>
    </recommendedName>
</protein>
<dbReference type="Proteomes" id="UP000237222">
    <property type="component" value="Unassembled WGS sequence"/>
</dbReference>
<evidence type="ECO:0008006" key="4">
    <source>
        <dbReference type="Google" id="ProtNLM"/>
    </source>
</evidence>
<proteinExistence type="predicted"/>
<comment type="caution">
    <text evidence="2">The sequence shown here is derived from an EMBL/GenBank/DDBJ whole genome shotgun (WGS) entry which is preliminary data.</text>
</comment>
<dbReference type="AlphaFoldDB" id="A0A2S4HH66"/>
<dbReference type="Gene3D" id="1.25.40.10">
    <property type="entry name" value="Tetratricopeptide repeat domain"/>
    <property type="match status" value="4"/>
</dbReference>
<accession>A0A2S4HH66</accession>
<sequence>MSRNDHAKKVAPTVARRATLALLIAIVFSASHAYSAIEGDTQTIGSLLDRNAQNPDRLIVRPTPKLEIDDAEKEMETARRAAIQHYERVIALAAAPAVRAESMRRAADLRLEFIDAHISSEKSTNTSQASLQQELSTAINLYKQLLKEYPDYSAGDFVLYQLARAFDLSEQGDNSIDTLRRLAIEYPKSTRLYESSFRAAEMLYLRKRYREAVAEYQRISGRESTVEFWWLAQYKQAWTYYQLSDYEAAVVGFANILNQLDLKSEISSLDDMLLAAPKDRTELLRDAVRGMSRAFSKYPSSDDINTYFSRGDSQNYFPLIYRGLAAIFSEEKRYTDAAHVYESFASLHPQHELAQGFSEQAVKSYQDGGFEELAVAGQEQYIASYGPESAVWLGDTLSDSHKSLVRQYMGEVVKFRHTAAQTLAASEPENARPQFSEVADKYLAIISAFPEDKEQETLISLYADALYDAARFADAAAQYGKLAYELEGAKAAGDAALAQVKSYRQWHESLKLSGAAEAEVSSAGETVFAAIAKFAASFPSHSQRSFVLLAGAEDYYALNRYDDVIAICQPLVDAKNWSDTALQDKALGLLADAYFAKEDFGNSETYYAALVPRLGLDNSERKDVAERRLAISVYRQAEVAREQGQARLAANLFQRAADLAKDKDLVAEAIFNAAGQLFEVKEWSQSATLLARFNAQFSGHSMALDADKMLATAYQKSSQLEKSAKVYERIALYQSASSELRRTAQLTAGKHYLSAGASGDGIRVLTTYLKAFPKPLDEAQKTRLMLAGLYPENSKSHLKWLRHIVEEDQLSGENNAQSQLMAADASYKLAMVDVASANAIPLSLPIEKSLPRRRAAMEKAISSLMKSSSFGFSDITTLANYELGELYRKFATALMESEVPTKLDGDVLEQYMILLEEQAYPFEEKAIAEYESNMALVGEGVWTAGVRKSLIALAALAPAKYGKQPHLEKVYDSLY</sequence>
<feature type="signal peptide" evidence="1">
    <location>
        <begin position="1"/>
        <end position="33"/>
    </location>
</feature>
<organism evidence="2 3">
    <name type="scientific">Zhongshania marina</name>
    <dbReference type="NCBI Taxonomy" id="2304603"/>
    <lineage>
        <taxon>Bacteria</taxon>
        <taxon>Pseudomonadati</taxon>
        <taxon>Pseudomonadota</taxon>
        <taxon>Gammaproteobacteria</taxon>
        <taxon>Cellvibrionales</taxon>
        <taxon>Spongiibacteraceae</taxon>
        <taxon>Zhongshania</taxon>
    </lineage>
</organism>
<reference evidence="2" key="1">
    <citation type="submission" date="2018-01" db="EMBL/GenBank/DDBJ databases">
        <authorList>
            <person name="Yu X.-D."/>
        </authorList>
    </citation>
    <scope>NUCLEOTIDE SEQUENCE</scope>
    <source>
        <strain evidence="2">ZX-21</strain>
    </source>
</reference>